<dbReference type="Proteomes" id="UP000199051">
    <property type="component" value="Unassembled WGS sequence"/>
</dbReference>
<sequence>MSVVSGVPVRVGALSFRAHPRAVIVVVALLFVVAGLALLGLLTGDFALNLAQLWNTLQGAGTGGQKYIVFDLRLPRVTTAVLVGAGLGVSGAIFQSLSRNPLGSPDIIGFSTGSATGAILVLIVFGGGMTQIALGSILGGVIAAIIVYGLAYRTGVQGYRLILIGIGVTAVLGSLNTYILTRAGLRQAQAAQVWLVGSLNGRGWSEVLPMAIAMAVLLPAAIVLGRRLGVLEMGDETATMLGIRTEPTRLSLVVISVALTAVATACAGPIAFVALAAPQLARRLAGSSGVALLPAAAMGATLLLGGDVLSQRVFGQNALPVGVATAAIGGLYLAWLLATEWRSGRR</sequence>
<evidence type="ECO:0000256" key="4">
    <source>
        <dbReference type="ARBA" id="ARBA00022475"/>
    </source>
</evidence>
<evidence type="ECO:0000256" key="6">
    <source>
        <dbReference type="ARBA" id="ARBA00022989"/>
    </source>
</evidence>
<keyword evidence="7 8" id="KW-0472">Membrane</keyword>
<evidence type="ECO:0000256" key="1">
    <source>
        <dbReference type="ARBA" id="ARBA00004651"/>
    </source>
</evidence>
<evidence type="ECO:0000256" key="3">
    <source>
        <dbReference type="ARBA" id="ARBA00022448"/>
    </source>
</evidence>
<dbReference type="InterPro" id="IPR037294">
    <property type="entry name" value="ABC_BtuC-like"/>
</dbReference>
<dbReference type="GO" id="GO:0033214">
    <property type="term" value="P:siderophore-iron import into cell"/>
    <property type="evidence" value="ECO:0007669"/>
    <property type="project" value="TreeGrafter"/>
</dbReference>
<evidence type="ECO:0000256" key="5">
    <source>
        <dbReference type="ARBA" id="ARBA00022692"/>
    </source>
</evidence>
<feature type="transmembrane region" description="Helical" evidence="8">
    <location>
        <begin position="284"/>
        <end position="306"/>
    </location>
</feature>
<feature type="transmembrane region" description="Helical" evidence="8">
    <location>
        <begin position="158"/>
        <end position="180"/>
    </location>
</feature>
<feature type="transmembrane region" description="Helical" evidence="8">
    <location>
        <begin position="22"/>
        <end position="42"/>
    </location>
</feature>
<feature type="transmembrane region" description="Helical" evidence="8">
    <location>
        <begin position="107"/>
        <end position="125"/>
    </location>
</feature>
<dbReference type="CDD" id="cd06550">
    <property type="entry name" value="TM_ABC_iron-siderophores_like"/>
    <property type="match status" value="1"/>
</dbReference>
<gene>
    <name evidence="9" type="ORF">SAMN04487818_101457</name>
</gene>
<dbReference type="Pfam" id="PF01032">
    <property type="entry name" value="FecCD"/>
    <property type="match status" value="1"/>
</dbReference>
<accession>A0A1H9L511</accession>
<feature type="transmembrane region" description="Helical" evidence="8">
    <location>
        <begin position="318"/>
        <end position="338"/>
    </location>
</feature>
<name>A0A1H9L511_9PSEU</name>
<dbReference type="PANTHER" id="PTHR30472">
    <property type="entry name" value="FERRIC ENTEROBACTIN TRANSPORT SYSTEM PERMEASE PROTEIN"/>
    <property type="match status" value="1"/>
</dbReference>
<feature type="transmembrane region" description="Helical" evidence="8">
    <location>
        <begin position="74"/>
        <end position="95"/>
    </location>
</feature>
<dbReference type="AlphaFoldDB" id="A0A1H9L511"/>
<protein>
    <submittedName>
        <fullName evidence="9">Iron complex transport system permease protein</fullName>
    </submittedName>
</protein>
<dbReference type="EMBL" id="FOGI01000001">
    <property type="protein sequence ID" value="SER06486.1"/>
    <property type="molecule type" value="Genomic_DNA"/>
</dbReference>
<feature type="transmembrane region" description="Helical" evidence="8">
    <location>
        <begin position="250"/>
        <end position="277"/>
    </location>
</feature>
<keyword evidence="3" id="KW-0813">Transport</keyword>
<reference evidence="10" key="1">
    <citation type="submission" date="2016-10" db="EMBL/GenBank/DDBJ databases">
        <authorList>
            <person name="Varghese N."/>
            <person name="Submissions S."/>
        </authorList>
    </citation>
    <scope>NUCLEOTIDE SEQUENCE [LARGE SCALE GENOMIC DNA]</scope>
    <source>
        <strain evidence="10">DSM 44260</strain>
    </source>
</reference>
<evidence type="ECO:0000256" key="7">
    <source>
        <dbReference type="ARBA" id="ARBA00023136"/>
    </source>
</evidence>
<evidence type="ECO:0000256" key="8">
    <source>
        <dbReference type="SAM" id="Phobius"/>
    </source>
</evidence>
<dbReference type="SUPFAM" id="SSF81345">
    <property type="entry name" value="ABC transporter involved in vitamin B12 uptake, BtuC"/>
    <property type="match status" value="1"/>
</dbReference>
<evidence type="ECO:0000313" key="9">
    <source>
        <dbReference type="EMBL" id="SER06486.1"/>
    </source>
</evidence>
<organism evidence="9 10">
    <name type="scientific">Actinokineospora terrae</name>
    <dbReference type="NCBI Taxonomy" id="155974"/>
    <lineage>
        <taxon>Bacteria</taxon>
        <taxon>Bacillati</taxon>
        <taxon>Actinomycetota</taxon>
        <taxon>Actinomycetes</taxon>
        <taxon>Pseudonocardiales</taxon>
        <taxon>Pseudonocardiaceae</taxon>
        <taxon>Actinokineospora</taxon>
    </lineage>
</organism>
<proteinExistence type="inferred from homology"/>
<dbReference type="PANTHER" id="PTHR30472:SF24">
    <property type="entry name" value="FERRIC ENTEROBACTIN TRANSPORT SYSTEM PERMEASE PROTEIN FEPG"/>
    <property type="match status" value="1"/>
</dbReference>
<dbReference type="InterPro" id="IPR000522">
    <property type="entry name" value="ABC_transptr_permease_BtuC"/>
</dbReference>
<dbReference type="RefSeq" id="WP_092774686.1">
    <property type="nucleotide sequence ID" value="NZ_FOGI01000001.1"/>
</dbReference>
<feature type="transmembrane region" description="Helical" evidence="8">
    <location>
        <begin position="207"/>
        <end position="230"/>
    </location>
</feature>
<keyword evidence="6 8" id="KW-1133">Transmembrane helix</keyword>
<comment type="subcellular location">
    <subcellularLocation>
        <location evidence="1">Cell membrane</location>
        <topology evidence="1">Multi-pass membrane protein</topology>
    </subcellularLocation>
</comment>
<keyword evidence="5 8" id="KW-0812">Transmembrane</keyword>
<evidence type="ECO:0000313" key="10">
    <source>
        <dbReference type="Proteomes" id="UP000199051"/>
    </source>
</evidence>
<dbReference type="STRING" id="155974.SAMN04487818_101457"/>
<dbReference type="Gene3D" id="1.10.3470.10">
    <property type="entry name" value="ABC transporter involved in vitamin B12 uptake, BtuC"/>
    <property type="match status" value="1"/>
</dbReference>
<dbReference type="GO" id="GO:0022857">
    <property type="term" value="F:transmembrane transporter activity"/>
    <property type="evidence" value="ECO:0007669"/>
    <property type="project" value="InterPro"/>
</dbReference>
<comment type="similarity">
    <text evidence="2">Belongs to the binding-protein-dependent transport system permease family. FecCD subfamily.</text>
</comment>
<evidence type="ECO:0000256" key="2">
    <source>
        <dbReference type="ARBA" id="ARBA00007935"/>
    </source>
</evidence>
<dbReference type="GO" id="GO:0005886">
    <property type="term" value="C:plasma membrane"/>
    <property type="evidence" value="ECO:0007669"/>
    <property type="project" value="UniProtKB-SubCell"/>
</dbReference>
<keyword evidence="10" id="KW-1185">Reference proteome</keyword>
<feature type="transmembrane region" description="Helical" evidence="8">
    <location>
        <begin position="132"/>
        <end position="152"/>
    </location>
</feature>
<keyword evidence="4" id="KW-1003">Cell membrane</keyword>